<proteinExistence type="inferred from homology"/>
<keyword evidence="8" id="KW-0414">Isoprene biosynthesis</keyword>
<dbReference type="InterPro" id="IPR000086">
    <property type="entry name" value="NUDIX_hydrolase_dom"/>
</dbReference>
<dbReference type="GO" id="GO:0004452">
    <property type="term" value="F:isopentenyl-diphosphate delta-isomerase activity"/>
    <property type="evidence" value="ECO:0007669"/>
    <property type="project" value="UniProtKB-EC"/>
</dbReference>
<feature type="domain" description="Nudix hydrolase" evidence="11">
    <location>
        <begin position="27"/>
        <end position="159"/>
    </location>
</feature>
<dbReference type="InterPro" id="IPR011876">
    <property type="entry name" value="IsopentenylPP_isomerase_typ1"/>
</dbReference>
<dbReference type="NCBIfam" id="NF002995">
    <property type="entry name" value="PRK03759.1"/>
    <property type="match status" value="1"/>
</dbReference>
<dbReference type="Pfam" id="PF00293">
    <property type="entry name" value="NUDIX"/>
    <property type="match status" value="1"/>
</dbReference>
<reference evidence="12" key="1">
    <citation type="submission" date="2022-09" db="EMBL/GenBank/DDBJ databases">
        <title>Comparative genomics and taxonomic characterization of three novel marine species of genus Reichenbachiella exhibiting antioxidant and polysaccharide degradation activities.</title>
        <authorList>
            <person name="Muhammad N."/>
            <person name="Lee Y.-J."/>
            <person name="Ko J."/>
            <person name="Kim S.-G."/>
        </authorList>
    </citation>
    <scope>NUCLEOTIDE SEQUENCE</scope>
    <source>
        <strain evidence="12">BKB1-1</strain>
    </source>
</reference>
<dbReference type="InterPro" id="IPR056375">
    <property type="entry name" value="Idi_bact"/>
</dbReference>
<organism evidence="12 13">
    <name type="scientific">Reichenbachiella agarivorans</name>
    <dbReference type="NCBI Taxonomy" id="2979464"/>
    <lineage>
        <taxon>Bacteria</taxon>
        <taxon>Pseudomonadati</taxon>
        <taxon>Bacteroidota</taxon>
        <taxon>Cytophagia</taxon>
        <taxon>Cytophagales</taxon>
        <taxon>Reichenbachiellaceae</taxon>
        <taxon>Reichenbachiella</taxon>
    </lineage>
</organism>
<dbReference type="NCBIfam" id="TIGR02150">
    <property type="entry name" value="IPP_isom_1"/>
    <property type="match status" value="1"/>
</dbReference>
<keyword evidence="5" id="KW-0479">Metal-binding</keyword>
<evidence type="ECO:0000259" key="11">
    <source>
        <dbReference type="PROSITE" id="PS51462"/>
    </source>
</evidence>
<dbReference type="InterPro" id="IPR015797">
    <property type="entry name" value="NUDIX_hydrolase-like_dom_sf"/>
</dbReference>
<evidence type="ECO:0000256" key="9">
    <source>
        <dbReference type="ARBA" id="ARBA00023235"/>
    </source>
</evidence>
<dbReference type="SUPFAM" id="SSF55811">
    <property type="entry name" value="Nudix"/>
    <property type="match status" value="1"/>
</dbReference>
<keyword evidence="6" id="KW-0460">Magnesium</keyword>
<comment type="similarity">
    <text evidence="2">Belongs to the IPP isomerase type 1 family.</text>
</comment>
<dbReference type="PANTHER" id="PTHR10885">
    <property type="entry name" value="ISOPENTENYL-DIPHOSPHATE DELTA-ISOMERASE"/>
    <property type="match status" value="1"/>
</dbReference>
<evidence type="ECO:0000313" key="12">
    <source>
        <dbReference type="EMBL" id="UXP32137.1"/>
    </source>
</evidence>
<evidence type="ECO:0000256" key="4">
    <source>
        <dbReference type="ARBA" id="ARBA00022490"/>
    </source>
</evidence>
<evidence type="ECO:0000256" key="3">
    <source>
        <dbReference type="ARBA" id="ARBA00012057"/>
    </source>
</evidence>
<dbReference type="HAMAP" id="MF_00202">
    <property type="entry name" value="Idi"/>
    <property type="match status" value="1"/>
</dbReference>
<dbReference type="Gene3D" id="3.90.79.10">
    <property type="entry name" value="Nucleoside Triphosphate Pyrophosphohydrolase"/>
    <property type="match status" value="1"/>
</dbReference>
<evidence type="ECO:0000256" key="8">
    <source>
        <dbReference type="ARBA" id="ARBA00023229"/>
    </source>
</evidence>
<accession>A0ABY6CNP4</accession>
<evidence type="ECO:0000256" key="7">
    <source>
        <dbReference type="ARBA" id="ARBA00023211"/>
    </source>
</evidence>
<keyword evidence="13" id="KW-1185">Reference proteome</keyword>
<dbReference type="EC" id="5.3.3.2" evidence="3 10"/>
<dbReference type="RefSeq" id="WP_262309573.1">
    <property type="nucleotide sequence ID" value="NZ_CP106679.1"/>
</dbReference>
<keyword evidence="9 12" id="KW-0413">Isomerase</keyword>
<keyword evidence="7" id="KW-0464">Manganese</keyword>
<dbReference type="PIRSF" id="PIRSF018427">
    <property type="entry name" value="Isopntndiph_ism"/>
    <property type="match status" value="1"/>
</dbReference>
<dbReference type="CDD" id="cd02885">
    <property type="entry name" value="NUDIX_IPP_Isomerase"/>
    <property type="match status" value="1"/>
</dbReference>
<evidence type="ECO:0000256" key="5">
    <source>
        <dbReference type="ARBA" id="ARBA00022723"/>
    </source>
</evidence>
<evidence type="ECO:0000313" key="13">
    <source>
        <dbReference type="Proteomes" id="UP001065174"/>
    </source>
</evidence>
<dbReference type="Proteomes" id="UP001065174">
    <property type="component" value="Chromosome"/>
</dbReference>
<dbReference type="PROSITE" id="PS51462">
    <property type="entry name" value="NUDIX"/>
    <property type="match status" value="1"/>
</dbReference>
<evidence type="ECO:0000256" key="1">
    <source>
        <dbReference type="ARBA" id="ARBA00004826"/>
    </source>
</evidence>
<protein>
    <recommendedName>
        <fullName evidence="3 10">Isopentenyl-diphosphate delta-isomerase</fullName>
        <ecNumber evidence="3 10">5.3.3.2</ecNumber>
    </recommendedName>
</protein>
<evidence type="ECO:0000256" key="10">
    <source>
        <dbReference type="NCBIfam" id="TIGR02150"/>
    </source>
</evidence>
<dbReference type="PANTHER" id="PTHR10885:SF0">
    <property type="entry name" value="ISOPENTENYL-DIPHOSPHATE DELTA-ISOMERASE"/>
    <property type="match status" value="1"/>
</dbReference>
<evidence type="ECO:0000256" key="6">
    <source>
        <dbReference type="ARBA" id="ARBA00022842"/>
    </source>
</evidence>
<sequence>MEEVVLVDHMDNEIGVAEKLSAHLDGSLHRAFSIFLFNSQGEMLIQRRASDKYHSSDLWSNTCCSHPRPNENLQAAAERRLYEELGMKTDLTWLLSFKYKISFDNGLIEHELDHVFVGTTDQEASLNPKEVSEVKYISPEDLKLDLAQNPDHYTFWFKELVDKVIENYPKQ</sequence>
<evidence type="ECO:0000256" key="2">
    <source>
        <dbReference type="ARBA" id="ARBA00007579"/>
    </source>
</evidence>
<name>A0ABY6CNP4_9BACT</name>
<gene>
    <name evidence="12" type="primary">idi</name>
    <name evidence="12" type="ORF">N6H18_17480</name>
</gene>
<dbReference type="EMBL" id="CP106679">
    <property type="protein sequence ID" value="UXP32137.1"/>
    <property type="molecule type" value="Genomic_DNA"/>
</dbReference>
<keyword evidence="4" id="KW-0963">Cytoplasm</keyword>
<comment type="pathway">
    <text evidence="1">Isoprenoid biosynthesis; dimethylallyl diphosphate biosynthesis; dimethylallyl diphosphate from isopentenyl diphosphate: step 1/1.</text>
</comment>